<dbReference type="PANTHER" id="PTHR40112:SF1">
    <property type="entry name" value="H2HPP ISOMERASE"/>
    <property type="match status" value="1"/>
</dbReference>
<evidence type="ECO:0000313" key="2">
    <source>
        <dbReference type="EMBL" id="ABG03516.1"/>
    </source>
</evidence>
<dbReference type="RefSeq" id="WP_011563534.1">
    <property type="nucleotide sequence ID" value="NC_008148.1"/>
</dbReference>
<dbReference type="Proteomes" id="UP000006637">
    <property type="component" value="Chromosome"/>
</dbReference>
<dbReference type="PANTHER" id="PTHR40112">
    <property type="entry name" value="H2HPP ISOMERASE"/>
    <property type="match status" value="1"/>
</dbReference>
<dbReference type="SUPFAM" id="SSF51182">
    <property type="entry name" value="RmlC-like cupins"/>
    <property type="match status" value="1"/>
</dbReference>
<accession>Q1AYL2</accession>
<dbReference type="InterPro" id="IPR013096">
    <property type="entry name" value="Cupin_2"/>
</dbReference>
<dbReference type="STRING" id="266117.Rxyl_0542"/>
<dbReference type="PhylomeDB" id="Q1AYL2"/>
<protein>
    <submittedName>
        <fullName evidence="2">Cupin 2, conserved barrel</fullName>
    </submittedName>
</protein>
<dbReference type="OrthoDB" id="5145129at2"/>
<dbReference type="InterPro" id="IPR052535">
    <property type="entry name" value="Bacilysin_H2HPP_isomerase"/>
</dbReference>
<proteinExistence type="predicted"/>
<gene>
    <name evidence="2" type="ordered locus">Rxyl_0542</name>
</gene>
<dbReference type="Pfam" id="PF07883">
    <property type="entry name" value="Cupin_2"/>
    <property type="match status" value="1"/>
</dbReference>
<reference evidence="2 3" key="1">
    <citation type="submission" date="2006-06" db="EMBL/GenBank/DDBJ databases">
        <title>Complete sequence of Rubrobacter xylanophilus DSM 9941.</title>
        <authorList>
            <consortium name="US DOE Joint Genome Institute"/>
            <person name="Copeland A."/>
            <person name="Lucas S."/>
            <person name="Lapidus A."/>
            <person name="Barry K."/>
            <person name="Detter J.C."/>
            <person name="Glavina del Rio T."/>
            <person name="Hammon N."/>
            <person name="Israni S."/>
            <person name="Dalin E."/>
            <person name="Tice H."/>
            <person name="Pitluck S."/>
            <person name="Munk A.C."/>
            <person name="Brettin T."/>
            <person name="Bruce D."/>
            <person name="Han C."/>
            <person name="Tapia R."/>
            <person name="Gilna P."/>
            <person name="Schmutz J."/>
            <person name="Larimer F."/>
            <person name="Land M."/>
            <person name="Hauser L."/>
            <person name="Kyrpides N."/>
            <person name="Lykidis A."/>
            <person name="da Costa M.S."/>
            <person name="Rainey F.A."/>
            <person name="Empadinhas N."/>
            <person name="Jolivet E."/>
            <person name="Battista J.R."/>
            <person name="Richardson P."/>
        </authorList>
    </citation>
    <scope>NUCLEOTIDE SEQUENCE [LARGE SCALE GENOMIC DNA]</scope>
    <source>
        <strain evidence="3">DSM 9941 / NBRC 16129 / PRD-1</strain>
    </source>
</reference>
<dbReference type="InterPro" id="IPR011051">
    <property type="entry name" value="RmlC_Cupin_sf"/>
</dbReference>
<dbReference type="EMBL" id="CP000386">
    <property type="protein sequence ID" value="ABG03516.1"/>
    <property type="molecule type" value="Genomic_DNA"/>
</dbReference>
<dbReference type="CDD" id="cd02238">
    <property type="entry name" value="cupin_KdgF"/>
    <property type="match status" value="1"/>
</dbReference>
<sequence>MVRIRRVEEARNIGEERWNVSGLEQRVLFHTDELMVVWLKIPPGTEFPDHSHPHAQIGFQVSGRVELRGENGRFEIGPGTAYMFEPNELHGSRVVGGEPAVQLDAFHPAREDYLDADEVVKR</sequence>
<organism evidence="2 3">
    <name type="scientific">Rubrobacter xylanophilus (strain DSM 9941 / JCM 11954 / NBRC 16129 / PRD-1)</name>
    <dbReference type="NCBI Taxonomy" id="266117"/>
    <lineage>
        <taxon>Bacteria</taxon>
        <taxon>Bacillati</taxon>
        <taxon>Actinomycetota</taxon>
        <taxon>Rubrobacteria</taxon>
        <taxon>Rubrobacterales</taxon>
        <taxon>Rubrobacteraceae</taxon>
        <taxon>Rubrobacter</taxon>
    </lineage>
</organism>
<dbReference type="Gene3D" id="2.60.120.10">
    <property type="entry name" value="Jelly Rolls"/>
    <property type="match status" value="1"/>
</dbReference>
<evidence type="ECO:0000313" key="3">
    <source>
        <dbReference type="Proteomes" id="UP000006637"/>
    </source>
</evidence>
<dbReference type="KEGG" id="rxy:Rxyl_0542"/>
<name>Q1AYL2_RUBXD</name>
<dbReference type="AlphaFoldDB" id="Q1AYL2"/>
<dbReference type="HOGENOM" id="CLU_134269_2_1_11"/>
<dbReference type="eggNOG" id="COG1917">
    <property type="taxonomic scope" value="Bacteria"/>
</dbReference>
<dbReference type="InterPro" id="IPR014710">
    <property type="entry name" value="RmlC-like_jellyroll"/>
</dbReference>
<evidence type="ECO:0000259" key="1">
    <source>
        <dbReference type="Pfam" id="PF07883"/>
    </source>
</evidence>
<keyword evidence="3" id="KW-1185">Reference proteome</keyword>
<feature type="domain" description="Cupin type-2" evidence="1">
    <location>
        <begin position="38"/>
        <end position="104"/>
    </location>
</feature>